<sequence length="484" mass="55037">MASGLADAIRSIVQDRGISEDLVKKTIEDFLLAAYKKKFGQCDNAVVRFDEEGDEVALFARKQIVEDVYDEVTEIALEEALELNEECELGDELLIEINPQEFDRVAVQSAKQKAKQTLRDIQKDTLYSEFQEKVGEMIIGYYQRERNGNIFVDLGRVEGILPKRYQSPREIYRPNDRIKALIYEVNKTTSGLQIVLSRTHTDFVRRIFELEVPEVYDKTVEIFKIVREPGYRTKLAVYSNREDVDPVGACVGMKGVRIQAIVRELEGEKIDILKYDNNPRDFIKNALSPAEVDTVVVLDEAKRQALAVVEENQLSLAIGKQGLNVRLANRLVDWNIDVKTIAQFEEMDIAAESKKAMEALFSDVEEEEEITSIAELPDIPEHIVETLKDNKIELIEDLINLSPEEMAEIEGLDSKDVETITAIINDNVDIIEEEEENDDTEDFFESEEDESYECPECGHPISVDMTTCPNCGVGLSFEISEEEE</sequence>
<dbReference type="STRING" id="1963862.B4O97_03270"/>
<evidence type="ECO:0000256" key="1">
    <source>
        <dbReference type="ARBA" id="ARBA00022472"/>
    </source>
</evidence>
<evidence type="ECO:0000256" key="4">
    <source>
        <dbReference type="ARBA" id="ARBA00022884"/>
    </source>
</evidence>
<dbReference type="Gene3D" id="3.30.300.20">
    <property type="match status" value="2"/>
</dbReference>
<comment type="subcellular location">
    <subcellularLocation>
        <location evidence="7">Cytoplasm</location>
    </subcellularLocation>
</comment>
<dbReference type="SMART" id="SM00316">
    <property type="entry name" value="S1"/>
    <property type="match status" value="1"/>
</dbReference>
<dbReference type="Pfam" id="PF26594">
    <property type="entry name" value="KH_NusA_2nd"/>
    <property type="match status" value="1"/>
</dbReference>
<dbReference type="InterPro" id="IPR058582">
    <property type="entry name" value="KH_NusA_2nd"/>
</dbReference>
<comment type="caution">
    <text evidence="9">The sequence shown here is derived from an EMBL/GenBank/DDBJ whole genome shotgun (WGS) entry which is preliminary data.</text>
</comment>
<dbReference type="GO" id="GO:0031564">
    <property type="term" value="P:transcription antitermination"/>
    <property type="evidence" value="ECO:0007669"/>
    <property type="project" value="UniProtKB-UniRule"/>
</dbReference>
<keyword evidence="2 7" id="KW-0963">Cytoplasm</keyword>
<dbReference type="InterPro" id="IPR059113">
    <property type="entry name" value="Znf_ribbon"/>
</dbReference>
<organism evidence="9 10">
    <name type="scientific">Marispirochaeta aestuarii</name>
    <dbReference type="NCBI Taxonomy" id="1963862"/>
    <lineage>
        <taxon>Bacteria</taxon>
        <taxon>Pseudomonadati</taxon>
        <taxon>Spirochaetota</taxon>
        <taxon>Spirochaetia</taxon>
        <taxon>Spirochaetales</taxon>
        <taxon>Spirochaetaceae</taxon>
        <taxon>Marispirochaeta</taxon>
    </lineage>
</organism>
<protein>
    <recommendedName>
        <fullName evidence="7">Transcription termination/antitermination protein NusA</fullName>
    </recommendedName>
</protein>
<keyword evidence="3 7" id="KW-0889">Transcription antitermination</keyword>
<dbReference type="NCBIfam" id="TIGR01953">
    <property type="entry name" value="NusA"/>
    <property type="match status" value="1"/>
</dbReference>
<evidence type="ECO:0000313" key="10">
    <source>
        <dbReference type="Proteomes" id="UP000192343"/>
    </source>
</evidence>
<accession>A0A1Y1S1B3</accession>
<evidence type="ECO:0000256" key="6">
    <source>
        <dbReference type="ARBA" id="ARBA00023163"/>
    </source>
</evidence>
<dbReference type="InterPro" id="IPR036555">
    <property type="entry name" value="NusA_N_sf"/>
</dbReference>
<dbReference type="InterPro" id="IPR009019">
    <property type="entry name" value="KH_sf_prok-type"/>
</dbReference>
<dbReference type="FunFam" id="3.30.300.20:FF:000002">
    <property type="entry name" value="Transcription termination/antitermination protein NusA"/>
    <property type="match status" value="1"/>
</dbReference>
<dbReference type="InterPro" id="IPR013735">
    <property type="entry name" value="TF_NusA_N"/>
</dbReference>
<dbReference type="InterPro" id="IPR010213">
    <property type="entry name" value="TF_NusA"/>
</dbReference>
<dbReference type="Gene3D" id="2.40.50.140">
    <property type="entry name" value="Nucleic acid-binding proteins"/>
    <property type="match status" value="1"/>
</dbReference>
<dbReference type="CDD" id="cd22529">
    <property type="entry name" value="KH-II_NusA_rpt2"/>
    <property type="match status" value="1"/>
</dbReference>
<dbReference type="SUPFAM" id="SSF47794">
    <property type="entry name" value="Rad51 N-terminal domain-like"/>
    <property type="match status" value="1"/>
</dbReference>
<dbReference type="SUPFAM" id="SSF54814">
    <property type="entry name" value="Prokaryotic type KH domain (KH-domain type II)"/>
    <property type="match status" value="2"/>
</dbReference>
<dbReference type="Gene3D" id="1.10.150.20">
    <property type="entry name" value="5' to 3' exonuclease, C-terminal subdomain"/>
    <property type="match status" value="1"/>
</dbReference>
<dbReference type="AlphaFoldDB" id="A0A1Y1S1B3"/>
<dbReference type="InterPro" id="IPR015946">
    <property type="entry name" value="KH_dom-like_a/b"/>
</dbReference>
<comment type="similarity">
    <text evidence="7">Belongs to the NusA family.</text>
</comment>
<keyword evidence="6 7" id="KW-0804">Transcription</keyword>
<dbReference type="InterPro" id="IPR012340">
    <property type="entry name" value="NA-bd_OB-fold"/>
</dbReference>
<dbReference type="GO" id="GO:0003723">
    <property type="term" value="F:RNA binding"/>
    <property type="evidence" value="ECO:0007669"/>
    <property type="project" value="UniProtKB-UniRule"/>
</dbReference>
<dbReference type="InterPro" id="IPR030842">
    <property type="entry name" value="TF_NusA_bacterial"/>
</dbReference>
<dbReference type="FunFam" id="3.30.300.20:FF:000005">
    <property type="entry name" value="Transcription termination/antitermination protein NusA"/>
    <property type="match status" value="1"/>
</dbReference>
<dbReference type="EMBL" id="MWQY01000003">
    <property type="protein sequence ID" value="ORC37223.1"/>
    <property type="molecule type" value="Genomic_DNA"/>
</dbReference>
<evidence type="ECO:0000256" key="5">
    <source>
        <dbReference type="ARBA" id="ARBA00023015"/>
    </source>
</evidence>
<name>A0A1Y1S1B3_9SPIO</name>
<dbReference type="InterPro" id="IPR010995">
    <property type="entry name" value="DNA_repair_Rad51/TF_NusA_a-hlx"/>
</dbReference>
<dbReference type="RefSeq" id="WP_083048290.1">
    <property type="nucleotide sequence ID" value="NZ_CAXXQO010000002.1"/>
</dbReference>
<evidence type="ECO:0000259" key="8">
    <source>
        <dbReference type="PROSITE" id="PS50126"/>
    </source>
</evidence>
<dbReference type="Pfam" id="PF13248">
    <property type="entry name" value="Zn_ribbon_3"/>
    <property type="match status" value="1"/>
</dbReference>
<evidence type="ECO:0000256" key="2">
    <source>
        <dbReference type="ARBA" id="ARBA00022490"/>
    </source>
</evidence>
<keyword evidence="5 7" id="KW-0805">Transcription regulation</keyword>
<evidence type="ECO:0000313" key="9">
    <source>
        <dbReference type="EMBL" id="ORC37223.1"/>
    </source>
</evidence>
<dbReference type="GO" id="GO:0000166">
    <property type="term" value="F:nucleotide binding"/>
    <property type="evidence" value="ECO:0007669"/>
    <property type="project" value="InterPro"/>
</dbReference>
<keyword evidence="1 7" id="KW-0806">Transcription termination</keyword>
<dbReference type="HAMAP" id="MF_00945_B">
    <property type="entry name" value="NusA_B"/>
    <property type="match status" value="1"/>
</dbReference>
<dbReference type="PROSITE" id="PS50126">
    <property type="entry name" value="S1"/>
    <property type="match status" value="1"/>
</dbReference>
<evidence type="ECO:0000256" key="7">
    <source>
        <dbReference type="HAMAP-Rule" id="MF_00945"/>
    </source>
</evidence>
<dbReference type="SUPFAM" id="SSF50249">
    <property type="entry name" value="Nucleic acid-binding proteins"/>
    <property type="match status" value="1"/>
</dbReference>
<proteinExistence type="inferred from homology"/>
<dbReference type="Pfam" id="PF13184">
    <property type="entry name" value="KH_NusA_1st"/>
    <property type="match status" value="1"/>
</dbReference>
<reference evidence="9 10" key="1">
    <citation type="submission" date="2017-03" db="EMBL/GenBank/DDBJ databases">
        <title>Draft Genome sequence of Marispirochaeta sp. strain JC444.</title>
        <authorList>
            <person name="Shivani Y."/>
            <person name="Subhash Y."/>
            <person name="Sasikala C."/>
            <person name="Ramana C."/>
        </authorList>
    </citation>
    <scope>NUCLEOTIDE SEQUENCE [LARGE SCALE GENOMIC DNA]</scope>
    <source>
        <strain evidence="9 10">JC444</strain>
    </source>
</reference>
<dbReference type="GO" id="GO:0005829">
    <property type="term" value="C:cytosol"/>
    <property type="evidence" value="ECO:0007669"/>
    <property type="project" value="TreeGrafter"/>
</dbReference>
<dbReference type="Gene3D" id="3.30.1480.10">
    <property type="entry name" value="NusA, N-terminal domain"/>
    <property type="match status" value="1"/>
</dbReference>
<dbReference type="GO" id="GO:0003700">
    <property type="term" value="F:DNA-binding transcription factor activity"/>
    <property type="evidence" value="ECO:0007669"/>
    <property type="project" value="InterPro"/>
</dbReference>
<dbReference type="Pfam" id="PF08529">
    <property type="entry name" value="NusA_N"/>
    <property type="match status" value="1"/>
</dbReference>
<comment type="subunit">
    <text evidence="7">Monomer. Binds directly to the core enzyme of the DNA-dependent RNA polymerase and to nascent RNA.</text>
</comment>
<gene>
    <name evidence="7" type="primary">nusA</name>
    <name evidence="9" type="ORF">B4O97_03270</name>
</gene>
<dbReference type="InterPro" id="IPR025249">
    <property type="entry name" value="TF_NusA_KH_1st"/>
</dbReference>
<keyword evidence="10" id="KW-1185">Reference proteome</keyword>
<keyword evidence="4 7" id="KW-0694">RNA-binding</keyword>
<dbReference type="GO" id="GO:0006353">
    <property type="term" value="P:DNA-templated transcription termination"/>
    <property type="evidence" value="ECO:0007669"/>
    <property type="project" value="UniProtKB-UniRule"/>
</dbReference>
<dbReference type="SUPFAM" id="SSF69705">
    <property type="entry name" value="Transcription factor NusA, N-terminal domain"/>
    <property type="match status" value="1"/>
</dbReference>
<dbReference type="PANTHER" id="PTHR22648:SF0">
    <property type="entry name" value="TRANSCRIPTION TERMINATION_ANTITERMINATION PROTEIN NUSA"/>
    <property type="match status" value="1"/>
</dbReference>
<evidence type="ECO:0000256" key="3">
    <source>
        <dbReference type="ARBA" id="ARBA00022814"/>
    </source>
</evidence>
<dbReference type="OrthoDB" id="9807233at2"/>
<dbReference type="Proteomes" id="UP000192343">
    <property type="component" value="Unassembled WGS sequence"/>
</dbReference>
<feature type="domain" description="S1 motif" evidence="8">
    <location>
        <begin position="135"/>
        <end position="199"/>
    </location>
</feature>
<dbReference type="CDD" id="cd04455">
    <property type="entry name" value="S1_NusA"/>
    <property type="match status" value="1"/>
</dbReference>
<dbReference type="InterPro" id="IPR003029">
    <property type="entry name" value="S1_domain"/>
</dbReference>
<dbReference type="CDD" id="cd02134">
    <property type="entry name" value="KH-II_NusA_rpt1"/>
    <property type="match status" value="1"/>
</dbReference>
<comment type="function">
    <text evidence="7">Participates in both transcription termination and antitermination.</text>
</comment>
<dbReference type="PANTHER" id="PTHR22648">
    <property type="entry name" value="TRANSCRIPTION TERMINATION FACTOR NUSA"/>
    <property type="match status" value="1"/>
</dbReference>